<feature type="transmembrane region" description="Helical" evidence="1">
    <location>
        <begin position="333"/>
        <end position="356"/>
    </location>
</feature>
<reference evidence="2 3" key="1">
    <citation type="submission" date="2018-04" db="EMBL/GenBank/DDBJ databases">
        <authorList>
            <person name="Zhang X."/>
            <person name="Yuan J."/>
            <person name="Li F."/>
            <person name="Xiang J."/>
        </authorList>
    </citation>
    <scope>NUCLEOTIDE SEQUENCE [LARGE SCALE GENOMIC DNA]</scope>
    <source>
        <tissue evidence="2">Muscle</tissue>
    </source>
</reference>
<evidence type="ECO:0000256" key="1">
    <source>
        <dbReference type="SAM" id="Phobius"/>
    </source>
</evidence>
<feature type="transmembrane region" description="Helical" evidence="1">
    <location>
        <begin position="52"/>
        <end position="74"/>
    </location>
</feature>
<organism evidence="2 3">
    <name type="scientific">Penaeus vannamei</name>
    <name type="common">Whiteleg shrimp</name>
    <name type="synonym">Litopenaeus vannamei</name>
    <dbReference type="NCBI Taxonomy" id="6689"/>
    <lineage>
        <taxon>Eukaryota</taxon>
        <taxon>Metazoa</taxon>
        <taxon>Ecdysozoa</taxon>
        <taxon>Arthropoda</taxon>
        <taxon>Crustacea</taxon>
        <taxon>Multicrustacea</taxon>
        <taxon>Malacostraca</taxon>
        <taxon>Eumalacostraca</taxon>
        <taxon>Eucarida</taxon>
        <taxon>Decapoda</taxon>
        <taxon>Dendrobranchiata</taxon>
        <taxon>Penaeoidea</taxon>
        <taxon>Penaeidae</taxon>
        <taxon>Penaeus</taxon>
    </lineage>
</organism>
<protein>
    <submittedName>
        <fullName evidence="2">Uncharacterized protein</fullName>
    </submittedName>
</protein>
<keyword evidence="3" id="KW-1185">Reference proteome</keyword>
<comment type="caution">
    <text evidence="2">The sequence shown here is derived from an EMBL/GenBank/DDBJ whole genome shotgun (WGS) entry which is preliminary data.</text>
</comment>
<dbReference type="EMBL" id="QCYY01000977">
    <property type="protein sequence ID" value="ROT81409.1"/>
    <property type="molecule type" value="Genomic_DNA"/>
</dbReference>
<accession>A0A423TY87</accession>
<feature type="transmembrane region" description="Helical" evidence="1">
    <location>
        <begin position="220"/>
        <end position="245"/>
    </location>
</feature>
<feature type="transmembrane region" description="Helical" evidence="1">
    <location>
        <begin position="362"/>
        <end position="380"/>
    </location>
</feature>
<name>A0A423TY87_PENVA</name>
<feature type="transmembrane region" description="Helical" evidence="1">
    <location>
        <begin position="94"/>
        <end position="114"/>
    </location>
</feature>
<evidence type="ECO:0000313" key="2">
    <source>
        <dbReference type="EMBL" id="ROT81409.1"/>
    </source>
</evidence>
<sequence>MLTLVVSGNKGVFPLRLLGTAGDSLGLTAVVFRPPFSHLRLAARVPGAAPRLPVSLLACLPVSLLLVFLCLFSVPPCLPVSLFSRRPASLPPCLPSLPVSLCLFSLLPCLTVSLRPSFLSPFFLAYLSPCVSFPCLPVSLFLVSLCLFSVPPCVPVFASPCLFAFLSSFPPYSLCLFPSLSPCFLSPCVSFPCFLASLSPLLRVALLLCLPVFLPSLSPCFLFLVFLCLFFPVSLSPLLFVYCYLSYYHPVSFPQQFFSSFLCLFVSYLCFFPLLSPFLVSLPPFFLSPVYLLFSHPPYFSFANPFSLSPFLLSSPSLLFFPYSPITSLASISVLLLLFISFFLSISSLWHLLFFLFPLPPFPALPSLLLLFLSTILFSFSSNHLFPPPSLSSSPFHSS</sequence>
<feature type="transmembrane region" description="Helical" evidence="1">
    <location>
        <begin position="257"/>
        <end position="279"/>
    </location>
</feature>
<proteinExistence type="predicted"/>
<keyword evidence="1" id="KW-0472">Membrane</keyword>
<dbReference type="Proteomes" id="UP000283509">
    <property type="component" value="Unassembled WGS sequence"/>
</dbReference>
<evidence type="ECO:0000313" key="3">
    <source>
        <dbReference type="Proteomes" id="UP000283509"/>
    </source>
</evidence>
<reference evidence="2 3" key="2">
    <citation type="submission" date="2019-01" db="EMBL/GenBank/DDBJ databases">
        <title>The decoding of complex shrimp genome reveals the adaptation for benthos swimmer, frequently molting mechanism and breeding impact on genome.</title>
        <authorList>
            <person name="Sun Y."/>
            <person name="Gao Y."/>
            <person name="Yu Y."/>
        </authorList>
    </citation>
    <scope>NUCLEOTIDE SEQUENCE [LARGE SCALE GENOMIC DNA]</scope>
    <source>
        <tissue evidence="2">Muscle</tissue>
    </source>
</reference>
<feature type="transmembrane region" description="Helical" evidence="1">
    <location>
        <begin position="299"/>
        <end position="321"/>
    </location>
</feature>
<feature type="transmembrane region" description="Helical" evidence="1">
    <location>
        <begin position="126"/>
        <end position="150"/>
    </location>
</feature>
<keyword evidence="1" id="KW-1133">Transmembrane helix</keyword>
<keyword evidence="1" id="KW-0812">Transmembrane</keyword>
<feature type="transmembrane region" description="Helical" evidence="1">
    <location>
        <begin position="189"/>
        <end position="214"/>
    </location>
</feature>
<gene>
    <name evidence="2" type="ORF">C7M84_025433</name>
</gene>
<feature type="transmembrane region" description="Helical" evidence="1">
    <location>
        <begin position="156"/>
        <end position="177"/>
    </location>
</feature>
<dbReference type="AlphaFoldDB" id="A0A423TY87"/>